<evidence type="ECO:0000256" key="1">
    <source>
        <dbReference type="ARBA" id="ARBA00005254"/>
    </source>
</evidence>
<comment type="similarity">
    <text evidence="1 2">Belongs to the enoyl-CoA hydratase/isomerase family.</text>
</comment>
<dbReference type="EC" id="4.2.1.17" evidence="3"/>
<dbReference type="RefSeq" id="WP_112068157.1">
    <property type="nucleotide sequence ID" value="NZ_JUGD01000009.1"/>
</dbReference>
<dbReference type="PROSITE" id="PS00166">
    <property type="entry name" value="ENOYL_COA_HYDRATASE"/>
    <property type="match status" value="1"/>
</dbReference>
<dbReference type="InterPro" id="IPR018376">
    <property type="entry name" value="Enoyl-CoA_hyd/isom_CS"/>
</dbReference>
<name>A0ABX9C3R7_9BURK</name>
<proteinExistence type="inferred from homology"/>
<dbReference type="GO" id="GO:0004300">
    <property type="term" value="F:enoyl-CoA hydratase activity"/>
    <property type="evidence" value="ECO:0007669"/>
    <property type="project" value="UniProtKB-EC"/>
</dbReference>
<dbReference type="InterPro" id="IPR001753">
    <property type="entry name" value="Enoyl-CoA_hydra/iso"/>
</dbReference>
<dbReference type="Gene3D" id="3.90.226.10">
    <property type="entry name" value="2-enoyl-CoA Hydratase, Chain A, domain 1"/>
    <property type="match status" value="1"/>
</dbReference>
<dbReference type="SUPFAM" id="SSF52096">
    <property type="entry name" value="ClpP/crotonase"/>
    <property type="match status" value="1"/>
</dbReference>
<gene>
    <name evidence="3" type="ORF">RB24_07735</name>
</gene>
<sequence length="268" mass="28499">MSTVLCEQRGAVRVLVNHDPATRNALNADLYAALTAALDEAQADPQVATIVLTGADGFFCSGGDLRLLAQRRSMAPQQRRARLEGLHDLIRHIGRCSKPVIAAVEGGAAGAGLSLALACDLLVTTRQAQFSVAYVKVGLTPDGGVTAFLAQCLSRQMLTQLCLSGERFNGERLHAMGAVNRLVESGQALEAAVQLATTLAEGPAQAMAGIKHLCQHTYGATLEEQLELEARHMVLAQGEDEAAEGIHAFLEKRPADFQRLRQAAAPKK</sequence>
<protein>
    <submittedName>
        <fullName evidence="3">Enoyl-CoA hydratase</fullName>
        <ecNumber evidence="3">4.2.1.17</ecNumber>
    </submittedName>
</protein>
<accession>A0ABX9C3R7</accession>
<comment type="caution">
    <text evidence="3">The sequence shown here is derived from an EMBL/GenBank/DDBJ whole genome shotgun (WGS) entry which is preliminary data.</text>
</comment>
<evidence type="ECO:0000313" key="3">
    <source>
        <dbReference type="EMBL" id="RAM65184.1"/>
    </source>
</evidence>
<keyword evidence="3" id="KW-0456">Lyase</keyword>
<dbReference type="InterPro" id="IPR029045">
    <property type="entry name" value="ClpP/crotonase-like_dom_sf"/>
</dbReference>
<dbReference type="Gene3D" id="1.10.12.10">
    <property type="entry name" value="Lyase 2-enoyl-coa Hydratase, Chain A, domain 2"/>
    <property type="match status" value="1"/>
</dbReference>
<dbReference type="NCBIfam" id="NF046063">
    <property type="entry name" value="oxepin_alt"/>
    <property type="match status" value="1"/>
</dbReference>
<evidence type="ECO:0000256" key="2">
    <source>
        <dbReference type="RuleBase" id="RU003707"/>
    </source>
</evidence>
<dbReference type="EMBL" id="JUGD01000009">
    <property type="protein sequence ID" value="RAM65184.1"/>
    <property type="molecule type" value="Genomic_DNA"/>
</dbReference>
<dbReference type="NCBIfam" id="NF005700">
    <property type="entry name" value="PRK07511.1"/>
    <property type="match status" value="1"/>
</dbReference>
<dbReference type="InterPro" id="IPR014748">
    <property type="entry name" value="Enoyl-CoA_hydra_C"/>
</dbReference>
<dbReference type="CDD" id="cd06558">
    <property type="entry name" value="crotonase-like"/>
    <property type="match status" value="1"/>
</dbReference>
<organism evidence="3 4">
    <name type="scientific">Herbaspirillum rubrisubalbicans</name>
    <dbReference type="NCBI Taxonomy" id="80842"/>
    <lineage>
        <taxon>Bacteria</taxon>
        <taxon>Pseudomonadati</taxon>
        <taxon>Pseudomonadota</taxon>
        <taxon>Betaproteobacteria</taxon>
        <taxon>Burkholderiales</taxon>
        <taxon>Oxalobacteraceae</taxon>
        <taxon>Herbaspirillum</taxon>
    </lineage>
</organism>
<dbReference type="PANTHER" id="PTHR43459">
    <property type="entry name" value="ENOYL-COA HYDRATASE"/>
    <property type="match status" value="1"/>
</dbReference>
<dbReference type="PANTHER" id="PTHR43459:SF1">
    <property type="entry name" value="EG:BACN32G11.4 PROTEIN"/>
    <property type="match status" value="1"/>
</dbReference>
<dbReference type="Proteomes" id="UP000248631">
    <property type="component" value="Unassembled WGS sequence"/>
</dbReference>
<reference evidence="3 4" key="1">
    <citation type="submission" date="2014-12" db="EMBL/GenBank/DDBJ databases">
        <title>Complete genome sequence of Herbaspirillum rubrisubalbicans Os38.</title>
        <authorList>
            <person name="Chen M."/>
            <person name="An Q."/>
        </authorList>
    </citation>
    <scope>NUCLEOTIDE SEQUENCE [LARGE SCALE GENOMIC DNA]</scope>
    <source>
        <strain evidence="3 4">Os38</strain>
    </source>
</reference>
<dbReference type="Pfam" id="PF00378">
    <property type="entry name" value="ECH_1"/>
    <property type="match status" value="1"/>
</dbReference>
<evidence type="ECO:0000313" key="4">
    <source>
        <dbReference type="Proteomes" id="UP000248631"/>
    </source>
</evidence>
<keyword evidence="4" id="KW-1185">Reference proteome</keyword>